<dbReference type="CDD" id="cd06261">
    <property type="entry name" value="TM_PBP2"/>
    <property type="match status" value="1"/>
</dbReference>
<evidence type="ECO:0000256" key="4">
    <source>
        <dbReference type="ARBA" id="ARBA00022692"/>
    </source>
</evidence>
<dbReference type="PROSITE" id="PS50928">
    <property type="entry name" value="ABC_TM1"/>
    <property type="match status" value="1"/>
</dbReference>
<keyword evidence="5 7" id="KW-1133">Transmembrane helix</keyword>
<feature type="transmembrane region" description="Helical" evidence="7">
    <location>
        <begin position="156"/>
        <end position="180"/>
    </location>
</feature>
<feature type="transmembrane region" description="Helical" evidence="7">
    <location>
        <begin position="289"/>
        <end position="307"/>
    </location>
</feature>
<feature type="transmembrane region" description="Helical" evidence="7">
    <location>
        <begin position="132"/>
        <end position="150"/>
    </location>
</feature>
<feature type="region of interest" description="Disordered" evidence="8">
    <location>
        <begin position="1"/>
        <end position="51"/>
    </location>
</feature>
<sequence length="322" mass="34683">MSITRLPTASPGWAATADRPSDVVTRPAPGWPSERAPAPPPPRPEREYSPAPYRAERLPAASRWRRLVDASAWRQAALLVILAALWEAAARAADNDLLLPTFTAAAKALASGLAGGELLVRAGLSLKLLLQGYLLGVVLALGLTGLATSSRWGRDLLASLTAMFNPLPAIALLPLALLWFGLGAKSLIFVLIHAVLWPLALAASAGFASVPETLRMAGRNYGLNGPRFVWQILLPAALPSILSGLRVGWAFAWRTLIAAELFFGASSGQGGLGWYIFQNRNELMTDHVFAGLAMVILIGWLAERLVFSTVERLTVRRWGMQR</sequence>
<dbReference type="Gene3D" id="1.10.3720.10">
    <property type="entry name" value="MetI-like"/>
    <property type="match status" value="1"/>
</dbReference>
<dbReference type="Pfam" id="PF00528">
    <property type="entry name" value="BPD_transp_1"/>
    <property type="match status" value="1"/>
</dbReference>
<evidence type="ECO:0000256" key="6">
    <source>
        <dbReference type="ARBA" id="ARBA00023136"/>
    </source>
</evidence>
<evidence type="ECO:0000313" key="11">
    <source>
        <dbReference type="Proteomes" id="UP001064933"/>
    </source>
</evidence>
<keyword evidence="2 7" id="KW-0813">Transport</keyword>
<organism evidence="10 11">
    <name type="scientific">Roseateles amylovorans</name>
    <dbReference type="NCBI Taxonomy" id="2978473"/>
    <lineage>
        <taxon>Bacteria</taxon>
        <taxon>Pseudomonadati</taxon>
        <taxon>Pseudomonadota</taxon>
        <taxon>Betaproteobacteria</taxon>
        <taxon>Burkholderiales</taxon>
        <taxon>Sphaerotilaceae</taxon>
        <taxon>Roseateles</taxon>
    </lineage>
</organism>
<keyword evidence="4 7" id="KW-0812">Transmembrane</keyword>
<dbReference type="PANTHER" id="PTHR30151:SF16">
    <property type="entry name" value="ABC TRANSPORTER PERMEASE PROTEIN"/>
    <property type="match status" value="1"/>
</dbReference>
<evidence type="ECO:0000256" key="1">
    <source>
        <dbReference type="ARBA" id="ARBA00004651"/>
    </source>
</evidence>
<evidence type="ECO:0000256" key="8">
    <source>
        <dbReference type="SAM" id="MobiDB-lite"/>
    </source>
</evidence>
<gene>
    <name evidence="10" type="ORF">N4261_00315</name>
</gene>
<feature type="transmembrane region" description="Helical" evidence="7">
    <location>
        <begin position="256"/>
        <end position="277"/>
    </location>
</feature>
<dbReference type="EMBL" id="CP104562">
    <property type="protein sequence ID" value="UXH78424.1"/>
    <property type="molecule type" value="Genomic_DNA"/>
</dbReference>
<reference evidence="10" key="1">
    <citation type="submission" date="2022-10" db="EMBL/GenBank/DDBJ databases">
        <title>Characterization and whole genome sequencing of a new Roseateles species, isolated from fresh water.</title>
        <authorList>
            <person name="Guliayeva D.Y."/>
            <person name="Akhremchuk A.E."/>
            <person name="Sikolenko M.A."/>
            <person name="Valentovich L.N."/>
            <person name="Sidarenka A.V."/>
        </authorList>
    </citation>
    <scope>NUCLEOTIDE SEQUENCE</scope>
    <source>
        <strain evidence="10">BIM B-1768</strain>
    </source>
</reference>
<proteinExistence type="inferred from homology"/>
<evidence type="ECO:0000256" key="5">
    <source>
        <dbReference type="ARBA" id="ARBA00022989"/>
    </source>
</evidence>
<comment type="similarity">
    <text evidence="7">Belongs to the binding-protein-dependent transport system permease family.</text>
</comment>
<evidence type="ECO:0000256" key="7">
    <source>
        <dbReference type="RuleBase" id="RU363032"/>
    </source>
</evidence>
<keyword evidence="11" id="KW-1185">Reference proteome</keyword>
<dbReference type="Proteomes" id="UP001064933">
    <property type="component" value="Chromosome"/>
</dbReference>
<comment type="subcellular location">
    <subcellularLocation>
        <location evidence="1 7">Cell membrane</location>
        <topology evidence="1 7">Multi-pass membrane protein</topology>
    </subcellularLocation>
</comment>
<dbReference type="InterPro" id="IPR035906">
    <property type="entry name" value="MetI-like_sf"/>
</dbReference>
<name>A0ABY6B371_9BURK</name>
<dbReference type="InterPro" id="IPR000515">
    <property type="entry name" value="MetI-like"/>
</dbReference>
<evidence type="ECO:0000259" key="9">
    <source>
        <dbReference type="PROSITE" id="PS50928"/>
    </source>
</evidence>
<feature type="transmembrane region" description="Helical" evidence="7">
    <location>
        <begin position="187"/>
        <end position="208"/>
    </location>
</feature>
<dbReference type="SUPFAM" id="SSF161098">
    <property type="entry name" value="MetI-like"/>
    <property type="match status" value="1"/>
</dbReference>
<evidence type="ECO:0000256" key="2">
    <source>
        <dbReference type="ARBA" id="ARBA00022448"/>
    </source>
</evidence>
<evidence type="ECO:0000256" key="3">
    <source>
        <dbReference type="ARBA" id="ARBA00022475"/>
    </source>
</evidence>
<protein>
    <submittedName>
        <fullName evidence="10">ABC transporter permease subunit</fullName>
    </submittedName>
</protein>
<keyword evidence="3" id="KW-1003">Cell membrane</keyword>
<keyword evidence="6 7" id="KW-0472">Membrane</keyword>
<accession>A0ABY6B371</accession>
<evidence type="ECO:0000313" key="10">
    <source>
        <dbReference type="EMBL" id="UXH78424.1"/>
    </source>
</evidence>
<feature type="domain" description="ABC transmembrane type-1" evidence="9">
    <location>
        <begin position="118"/>
        <end position="307"/>
    </location>
</feature>
<feature type="transmembrane region" description="Helical" evidence="7">
    <location>
        <begin position="228"/>
        <end position="249"/>
    </location>
</feature>
<dbReference type="RefSeq" id="WP_261758215.1">
    <property type="nucleotide sequence ID" value="NZ_CP104562.2"/>
</dbReference>
<dbReference type="PANTHER" id="PTHR30151">
    <property type="entry name" value="ALKANE SULFONATE ABC TRANSPORTER-RELATED, MEMBRANE SUBUNIT"/>
    <property type="match status" value="1"/>
</dbReference>